<feature type="signal peptide" evidence="7">
    <location>
        <begin position="1"/>
        <end position="25"/>
    </location>
</feature>
<evidence type="ECO:0000313" key="9">
    <source>
        <dbReference type="EMBL" id="KAI1894826.1"/>
    </source>
</evidence>
<feature type="compositionally biased region" description="Polar residues" evidence="5">
    <location>
        <begin position="732"/>
        <end position="749"/>
    </location>
</feature>
<evidence type="ECO:0000256" key="1">
    <source>
        <dbReference type="ARBA" id="ARBA00022729"/>
    </source>
</evidence>
<dbReference type="PROSITE" id="PS50835">
    <property type="entry name" value="IG_LIKE"/>
    <property type="match status" value="2"/>
</dbReference>
<feature type="compositionally biased region" description="Low complexity" evidence="5">
    <location>
        <begin position="433"/>
        <end position="450"/>
    </location>
</feature>
<proteinExistence type="predicted"/>
<evidence type="ECO:0000256" key="4">
    <source>
        <dbReference type="ARBA" id="ARBA00023319"/>
    </source>
</evidence>
<dbReference type="SMART" id="SM00408">
    <property type="entry name" value="IGc2"/>
    <property type="match status" value="2"/>
</dbReference>
<dbReference type="AlphaFoldDB" id="A0A8T3DF64"/>
<dbReference type="SUPFAM" id="SSF48726">
    <property type="entry name" value="Immunoglobulin"/>
    <property type="match status" value="3"/>
</dbReference>
<keyword evidence="10" id="KW-1185">Reference proteome</keyword>
<keyword evidence="4" id="KW-0393">Immunoglobulin domain</keyword>
<keyword evidence="3" id="KW-0325">Glycoprotein</keyword>
<organism evidence="9 10">
    <name type="scientific">Albula goreensis</name>
    <dbReference type="NCBI Taxonomy" id="1534307"/>
    <lineage>
        <taxon>Eukaryota</taxon>
        <taxon>Metazoa</taxon>
        <taxon>Chordata</taxon>
        <taxon>Craniata</taxon>
        <taxon>Vertebrata</taxon>
        <taxon>Euteleostomi</taxon>
        <taxon>Actinopterygii</taxon>
        <taxon>Neopterygii</taxon>
        <taxon>Teleostei</taxon>
        <taxon>Albuliformes</taxon>
        <taxon>Albulidae</taxon>
        <taxon>Albula</taxon>
    </lineage>
</organism>
<keyword evidence="6" id="KW-1133">Transmembrane helix</keyword>
<evidence type="ECO:0000256" key="5">
    <source>
        <dbReference type="SAM" id="MobiDB-lite"/>
    </source>
</evidence>
<keyword evidence="6" id="KW-0472">Membrane</keyword>
<feature type="region of interest" description="Disordered" evidence="5">
    <location>
        <begin position="364"/>
        <end position="403"/>
    </location>
</feature>
<dbReference type="InterPro" id="IPR003598">
    <property type="entry name" value="Ig_sub2"/>
</dbReference>
<feature type="compositionally biased region" description="Basic and acidic residues" evidence="5">
    <location>
        <begin position="607"/>
        <end position="633"/>
    </location>
</feature>
<feature type="chain" id="PRO_5035748146" description="Ig-like domain-containing protein" evidence="7">
    <location>
        <begin position="26"/>
        <end position="807"/>
    </location>
</feature>
<gene>
    <name evidence="9" type="ORF">AGOR_G00119750</name>
</gene>
<dbReference type="PANTHER" id="PTHR44337:SF22">
    <property type="entry name" value="HEPACAM FAMILY MEMBER 2-LIKE"/>
    <property type="match status" value="1"/>
</dbReference>
<feature type="compositionally biased region" description="Polar residues" evidence="5">
    <location>
        <begin position="788"/>
        <end position="798"/>
    </location>
</feature>
<evidence type="ECO:0000256" key="3">
    <source>
        <dbReference type="ARBA" id="ARBA00023180"/>
    </source>
</evidence>
<feature type="region of interest" description="Disordered" evidence="5">
    <location>
        <begin position="416"/>
        <end position="690"/>
    </location>
</feature>
<reference evidence="9" key="1">
    <citation type="submission" date="2021-01" db="EMBL/GenBank/DDBJ databases">
        <authorList>
            <person name="Zahm M."/>
            <person name="Roques C."/>
            <person name="Cabau C."/>
            <person name="Klopp C."/>
            <person name="Donnadieu C."/>
            <person name="Jouanno E."/>
            <person name="Lampietro C."/>
            <person name="Louis A."/>
            <person name="Herpin A."/>
            <person name="Echchiki A."/>
            <person name="Berthelot C."/>
            <person name="Parey E."/>
            <person name="Roest-Crollius H."/>
            <person name="Braasch I."/>
            <person name="Postlethwait J."/>
            <person name="Bobe J."/>
            <person name="Montfort J."/>
            <person name="Bouchez O."/>
            <person name="Begum T."/>
            <person name="Mejri S."/>
            <person name="Adams A."/>
            <person name="Chen W.-J."/>
            <person name="Guiguen Y."/>
        </authorList>
    </citation>
    <scope>NUCLEOTIDE SEQUENCE</scope>
    <source>
        <tissue evidence="9">Blood</tissue>
    </source>
</reference>
<evidence type="ECO:0000256" key="6">
    <source>
        <dbReference type="SAM" id="Phobius"/>
    </source>
</evidence>
<keyword evidence="6" id="KW-0812">Transmembrane</keyword>
<feature type="domain" description="Ig-like" evidence="8">
    <location>
        <begin position="150"/>
        <end position="221"/>
    </location>
</feature>
<feature type="compositionally biased region" description="Basic and acidic residues" evidence="5">
    <location>
        <begin position="524"/>
        <end position="538"/>
    </location>
</feature>
<keyword evidence="2" id="KW-1015">Disulfide bond</keyword>
<comment type="caution">
    <text evidence="9">The sequence shown here is derived from an EMBL/GenBank/DDBJ whole genome shotgun (WGS) entry which is preliminary data.</text>
</comment>
<evidence type="ECO:0000259" key="8">
    <source>
        <dbReference type="PROSITE" id="PS50835"/>
    </source>
</evidence>
<feature type="region of interest" description="Disordered" evidence="5">
    <location>
        <begin position="788"/>
        <end position="807"/>
    </location>
</feature>
<sequence>MEEMNLNLLPVFVILSAGLYPVVRSQDPVQIQFQTDPVLVRTGSEAVLTVVVVPDVWSVSWESPAKDTLGQYVVDLGSAVNTVAQFEGRLTITPTQLRIRASQLRDAGNYTVTVTPSGTTGLGRNSRSVELRVFDAVAGVSLFVPSVAVEGGNVSLSCTWTAGTETKVIWGKGGTALTSDSRVTISGGSLVINPARRGDAGEYTCTVSNPVSAKTAAESLTVFYGPDTPSMDQDLQADCVGGGQAVVGQTVRLTCQSDSLPPALFSWQHEGEPVASGQPDSGVLSIQTFSTNQSGRYVCVARNAVTGRTSEQGTDVTIVRTCLSPGAVAGIVIGCILALILIIIAIILLLRWRKVDMRLRRAEANPKPEENLQHRSQPVQPTLPQPRNHVPPQNFRNRPHCDHQMHDLGTLQHVDQFNGYTLPPNGLHDVDTQRANQPNNNQHNNRAVQHTDNLGQAGHSDRAPLMQNGVPYPTSSPRVNPRAVRDPTGNGRHRSGDLVQTGYSHPVNPAPAGHRGANAQPYPDEGRHHNERERDTRCHQRTQMPWDHLRGTPAYPNYGFEDDSDTDDTPSGAESRPRVLNSGRPPHDSAPTGRGQPSGETRAASRSPRERGQTEDPRRRTRSGDRNTQRADPDISAQLVSPQNRHDLNTNHGPGRTHLAPQSQNVQGPTASQGPTRQPASGQLLPAGQTQVASHNALQQRQLQESQIVSPLAHTGLHNRDEQARLVAQNQQIPQNPRQTAPQNANGQVPQAAVSGQVPSGLTQAALQTHMAHTHNPFRSRNHQTWAALQSPTTQPQARPTGHRTCP</sequence>
<dbReference type="CDD" id="cd00096">
    <property type="entry name" value="Ig"/>
    <property type="match status" value="2"/>
</dbReference>
<feature type="domain" description="Ig-like" evidence="8">
    <location>
        <begin position="229"/>
        <end position="317"/>
    </location>
</feature>
<evidence type="ECO:0000256" key="7">
    <source>
        <dbReference type="SAM" id="SignalP"/>
    </source>
</evidence>
<dbReference type="Pfam" id="PF13927">
    <property type="entry name" value="Ig_3"/>
    <property type="match status" value="2"/>
</dbReference>
<feature type="compositionally biased region" description="Polar residues" evidence="5">
    <location>
        <begin position="660"/>
        <end position="681"/>
    </location>
</feature>
<feature type="region of interest" description="Disordered" evidence="5">
    <location>
        <begin position="732"/>
        <end position="757"/>
    </location>
</feature>
<dbReference type="PANTHER" id="PTHR44337">
    <property type="entry name" value="CARCINOEMBRYONIC ANTIGEN-RELATED CELL ADHESION MOLECULE 8"/>
    <property type="match status" value="1"/>
</dbReference>
<protein>
    <recommendedName>
        <fullName evidence="8">Ig-like domain-containing protein</fullName>
    </recommendedName>
</protein>
<feature type="transmembrane region" description="Helical" evidence="6">
    <location>
        <begin position="327"/>
        <end position="350"/>
    </location>
</feature>
<dbReference type="InterPro" id="IPR013783">
    <property type="entry name" value="Ig-like_fold"/>
</dbReference>
<dbReference type="OrthoDB" id="5969816at2759"/>
<dbReference type="InterPro" id="IPR007110">
    <property type="entry name" value="Ig-like_dom"/>
</dbReference>
<accession>A0A8T3DF64</accession>
<keyword evidence="1 7" id="KW-0732">Signal</keyword>
<evidence type="ECO:0000256" key="2">
    <source>
        <dbReference type="ARBA" id="ARBA00023157"/>
    </source>
</evidence>
<dbReference type="EMBL" id="JAERUA010000010">
    <property type="protein sequence ID" value="KAI1894826.1"/>
    <property type="molecule type" value="Genomic_DNA"/>
</dbReference>
<name>A0A8T3DF64_9TELE</name>
<feature type="compositionally biased region" description="Basic and acidic residues" evidence="5">
    <location>
        <begin position="364"/>
        <end position="373"/>
    </location>
</feature>
<dbReference type="InterPro" id="IPR003599">
    <property type="entry name" value="Ig_sub"/>
</dbReference>
<dbReference type="Proteomes" id="UP000829720">
    <property type="component" value="Unassembled WGS sequence"/>
</dbReference>
<dbReference type="InterPro" id="IPR036179">
    <property type="entry name" value="Ig-like_dom_sf"/>
</dbReference>
<evidence type="ECO:0000313" key="10">
    <source>
        <dbReference type="Proteomes" id="UP000829720"/>
    </source>
</evidence>
<dbReference type="Gene3D" id="2.60.40.10">
    <property type="entry name" value="Immunoglobulins"/>
    <property type="match status" value="3"/>
</dbReference>
<dbReference type="InterPro" id="IPR052598">
    <property type="entry name" value="IgSF_CEA-related"/>
</dbReference>
<dbReference type="SMART" id="SM00409">
    <property type="entry name" value="IG"/>
    <property type="match status" value="3"/>
</dbReference>